<dbReference type="Pfam" id="PF17774">
    <property type="entry name" value="YlmH_RBD"/>
    <property type="match status" value="1"/>
</dbReference>
<dbReference type="PANTHER" id="PTHR13633">
    <property type="entry name" value="MITOCHONDRIAL TRANSCRIPTION RESCUE FACTOR 1"/>
    <property type="match status" value="1"/>
</dbReference>
<dbReference type="InterPro" id="IPR036986">
    <property type="entry name" value="S4_RNA-bd_sf"/>
</dbReference>
<keyword evidence="4" id="KW-1185">Reference proteome</keyword>
<evidence type="ECO:0000259" key="2">
    <source>
        <dbReference type="SMART" id="SM00363"/>
    </source>
</evidence>
<dbReference type="CDD" id="cd00165">
    <property type="entry name" value="S4"/>
    <property type="match status" value="1"/>
</dbReference>
<comment type="caution">
    <text evidence="3">The sequence shown here is derived from an EMBL/GenBank/DDBJ whole genome shotgun (WGS) entry which is preliminary data.</text>
</comment>
<accession>A0ABW3L0I6</accession>
<dbReference type="RefSeq" id="WP_386056344.1">
    <property type="nucleotide sequence ID" value="NZ_JBHTKL010000001.1"/>
</dbReference>
<gene>
    <name evidence="3" type="ORF">ACFQ2J_02700</name>
</gene>
<sequence>MIKLDIYQHFRKEERPFIDQILSWQTEVERSFIPKLTEFLDPREQLIFKTVIGKHPDFTLDFFGGKGAERKRAILAPYYETVDEKDFDLVLLEAVYPQKFITLTHRDVLGAFMSLGIKRKKVGDLIVRDGVIQIVATGDIVDYIRMNMTGVKKANIQFEVKSFDQMLQSTDVWESAETTVSSLRLDVIVKEIYRISRQNAGLLIEKGHVKVNFRVVEDTSFQLESGDMISVRKKGRSKLVEVHGTTKKEKFRITTSKLK</sequence>
<dbReference type="EMBL" id="JBHTKL010000001">
    <property type="protein sequence ID" value="MFD1018098.1"/>
    <property type="molecule type" value="Genomic_DNA"/>
</dbReference>
<name>A0ABW3L0I6_9BACI</name>
<organism evidence="3 4">
    <name type="scientific">Thalassobacillus hwangdonensis</name>
    <dbReference type="NCBI Taxonomy" id="546108"/>
    <lineage>
        <taxon>Bacteria</taxon>
        <taxon>Bacillati</taxon>
        <taxon>Bacillota</taxon>
        <taxon>Bacilli</taxon>
        <taxon>Bacillales</taxon>
        <taxon>Bacillaceae</taxon>
        <taxon>Thalassobacillus</taxon>
    </lineage>
</organism>
<dbReference type="InterPro" id="IPR002942">
    <property type="entry name" value="S4_RNA-bd"/>
</dbReference>
<evidence type="ECO:0000313" key="4">
    <source>
        <dbReference type="Proteomes" id="UP001596990"/>
    </source>
</evidence>
<dbReference type="Gene3D" id="3.30.70.330">
    <property type="match status" value="1"/>
</dbReference>
<evidence type="ECO:0000256" key="1">
    <source>
        <dbReference type="PROSITE-ProRule" id="PRU00182"/>
    </source>
</evidence>
<dbReference type="Proteomes" id="UP001596990">
    <property type="component" value="Unassembled WGS sequence"/>
</dbReference>
<feature type="domain" description="RNA-binding S4" evidence="2">
    <location>
        <begin position="183"/>
        <end position="245"/>
    </location>
</feature>
<dbReference type="InterPro" id="IPR040591">
    <property type="entry name" value="RqcP2_RBD"/>
</dbReference>
<dbReference type="PANTHER" id="PTHR13633:SF3">
    <property type="entry name" value="MITOCHONDRIAL TRANSCRIPTION RESCUE FACTOR 1"/>
    <property type="match status" value="1"/>
</dbReference>
<dbReference type="Gene3D" id="3.30.1370.160">
    <property type="match status" value="1"/>
</dbReference>
<dbReference type="InterPro" id="IPR012677">
    <property type="entry name" value="Nucleotide-bd_a/b_plait_sf"/>
</dbReference>
<keyword evidence="1" id="KW-0694">RNA-binding</keyword>
<protein>
    <submittedName>
        <fullName evidence="3">RNA-binding protein</fullName>
    </submittedName>
</protein>
<reference evidence="4" key="1">
    <citation type="journal article" date="2019" name="Int. J. Syst. Evol. Microbiol.">
        <title>The Global Catalogue of Microorganisms (GCM) 10K type strain sequencing project: providing services to taxonomists for standard genome sequencing and annotation.</title>
        <authorList>
            <consortium name="The Broad Institute Genomics Platform"/>
            <consortium name="The Broad Institute Genome Sequencing Center for Infectious Disease"/>
            <person name="Wu L."/>
            <person name="Ma J."/>
        </authorList>
    </citation>
    <scope>NUCLEOTIDE SEQUENCE [LARGE SCALE GENOMIC DNA]</scope>
    <source>
        <strain evidence="4">CCUG 56607</strain>
    </source>
</reference>
<proteinExistence type="predicted"/>
<dbReference type="PROSITE" id="PS50889">
    <property type="entry name" value="S4"/>
    <property type="match status" value="1"/>
</dbReference>
<dbReference type="SMART" id="SM00363">
    <property type="entry name" value="S4"/>
    <property type="match status" value="1"/>
</dbReference>
<dbReference type="SUPFAM" id="SSF55174">
    <property type="entry name" value="Alpha-L RNA-binding motif"/>
    <property type="match status" value="1"/>
</dbReference>
<evidence type="ECO:0000313" key="3">
    <source>
        <dbReference type="EMBL" id="MFD1018098.1"/>
    </source>
</evidence>
<dbReference type="Pfam" id="PF01479">
    <property type="entry name" value="S4"/>
    <property type="match status" value="1"/>
</dbReference>
<dbReference type="Gene3D" id="3.10.290.10">
    <property type="entry name" value="RNA-binding S4 domain"/>
    <property type="match status" value="1"/>
</dbReference>